<evidence type="ECO:0000313" key="1">
    <source>
        <dbReference type="EMBL" id="ADJ64973.1"/>
    </source>
</evidence>
<reference evidence="1 2" key="1">
    <citation type="submission" date="2010-04" db="EMBL/GenBank/DDBJ databases">
        <title>The genome of Herbaspirillum seropedicae SmR1, an endophytic, nitrogen-fixing, plant-growth promoting beta-Proteobacteria.</title>
        <authorList>
            <person name="Pedrosa F.O."/>
            <person name="Monteiro R.A."/>
            <person name="Wassem R."/>
            <person name="Cruz L.M."/>
            <person name="Ayub R.A."/>
            <person name="Colauto N.B."/>
            <person name="Fernandez M.A."/>
            <person name="Fungaro M.H.P."/>
            <person name="Grisard E.C."/>
            <person name="Hungria M."/>
            <person name="Madeira H.M.F."/>
            <person name="Nodari R.O."/>
            <person name="Osaku C.A."/>
            <person name="Petzl-Erler M.L."/>
            <person name="Terenzi H."/>
            <person name="Vieira L.G.E."/>
            <person name="Almeida M.I.M."/>
            <person name="Alves L.R."/>
            <person name="Arantes O.M.N."/>
            <person name="Balsanelli E."/>
            <person name="Barcellos F.G."/>
            <person name="Baura V.A."/>
            <person name="Binde D.R."/>
            <person name="Campo R.J."/>
            <person name="Chubatsu L.S."/>
            <person name="Chueire L.M.O."/>
            <person name="Ciferri R.R."/>
            <person name="Correa L.C."/>
            <person name="da Conceicao Silva J.L."/>
            <person name="Dabul A.N.G."/>
            <person name="Dambros B.P."/>
            <person name="Faoro H."/>
            <person name="Favetti A."/>
            <person name="Friedermann G."/>
            <person name="Furlaneto M.C."/>
            <person name="Gasques L.S."/>
            <person name="Gimenes C.C.T."/>
            <person name="Gioppo N.M.R."/>
            <person name="Glienke-Blanco C."/>
            <person name="Godoy L.P."/>
            <person name="Guerra M.P."/>
            <person name="Karp S."/>
            <person name="Kava-Cordeiro V."/>
            <person name="Margarido V.P."/>
            <person name="Mathioni S.M."/>
            <person name="Menck-Soares M.A."/>
            <person name="Murace N.K."/>
            <person name="Nicolas M.F."/>
            <person name="Oliveira C.E.C."/>
            <person name="Pagnan N.A.B."/>
            <person name="Pamphile J.A."/>
            <person name="Patussi E.V."/>
            <person name="Pereira L.F.P."/>
            <person name="Pereira-Ferrari L."/>
            <person name="Pinto F.G.S."/>
            <person name="Precoma C."/>
            <person name="Prioli A.J."/>
            <person name="Prioli S.M.A.P."/>
            <person name="Raittz R.T."/>
            <person name="Ramos H.J.O."/>
            <person name="Ribeiro E.M.S.F."/>
            <person name="Rigo L.U."/>
            <person name="Rocha C.L.M.S.C."/>
            <person name="Rocha S.N."/>
            <person name="Santos K."/>
            <person name="Satori D."/>
            <person name="Silva A.G."/>
            <person name="Simao R.C.G."/>
            <person name="Soares M.A.M."/>
            <person name="Souza E.M."/>
            <person name="Steffens M.B.R."/>
            <person name="Steindel M."/>
            <person name="Tadra-Sfeir M.Z."/>
            <person name="Takahashi E.K."/>
            <person name="Torres R.A."/>
            <person name="Valle J.S."/>
            <person name="Vernal J.I."/>
            <person name="Vilas-Boas L.A."/>
            <person name="Watanabe M.A.E."/>
            <person name="Weiss V.A."/>
            <person name="Yates M.A."/>
            <person name="Souza E.M."/>
        </authorList>
    </citation>
    <scope>NUCLEOTIDE SEQUENCE [LARGE SCALE GENOMIC DNA]</scope>
    <source>
        <strain evidence="1 2">SmR1</strain>
    </source>
</reference>
<protein>
    <submittedName>
        <fullName evidence="1">Uncharacterized protein</fullName>
    </submittedName>
</protein>
<dbReference type="HOGENOM" id="CLU_3184552_0_0_4"/>
<name>D8IPS6_HERSS</name>
<dbReference type="KEGG" id="hse:Hsero_3494"/>
<proteinExistence type="predicted"/>
<dbReference type="EMBL" id="CP002039">
    <property type="protein sequence ID" value="ADJ64973.1"/>
    <property type="molecule type" value="Genomic_DNA"/>
</dbReference>
<accession>D8IPS6</accession>
<organism evidence="1 2">
    <name type="scientific">Herbaspirillum seropedicae (strain SmR1)</name>
    <dbReference type="NCBI Taxonomy" id="757424"/>
    <lineage>
        <taxon>Bacteria</taxon>
        <taxon>Pseudomonadati</taxon>
        <taxon>Pseudomonadota</taxon>
        <taxon>Betaproteobacteria</taxon>
        <taxon>Burkholderiales</taxon>
        <taxon>Oxalobacteraceae</taxon>
        <taxon>Herbaspirillum</taxon>
    </lineage>
</organism>
<evidence type="ECO:0000313" key="2">
    <source>
        <dbReference type="Proteomes" id="UP000000329"/>
    </source>
</evidence>
<keyword evidence="2" id="KW-1185">Reference proteome</keyword>
<sequence length="46" mass="5280">MPNQSLLGVKFPHCEAKKAYTSNFIEFCPGLIIKRSRQNARNPRAF</sequence>
<gene>
    <name evidence="1" type="ordered locus">Hsero_3494</name>
</gene>
<dbReference type="Proteomes" id="UP000000329">
    <property type="component" value="Chromosome"/>
</dbReference>
<dbReference type="AlphaFoldDB" id="D8IPS6"/>